<evidence type="ECO:0000313" key="17">
    <source>
        <dbReference type="Proteomes" id="UP001162734"/>
    </source>
</evidence>
<dbReference type="InterPro" id="IPR001789">
    <property type="entry name" value="Sig_transdc_resp-reg_receiver"/>
</dbReference>
<evidence type="ECO:0000256" key="4">
    <source>
        <dbReference type="ARBA" id="ARBA00022475"/>
    </source>
</evidence>
<feature type="transmembrane region" description="Helical" evidence="12">
    <location>
        <begin position="136"/>
        <end position="160"/>
    </location>
</feature>
<feature type="transmembrane region" description="Helical" evidence="12">
    <location>
        <begin position="27"/>
        <end position="48"/>
    </location>
</feature>
<dbReference type="PROSITE" id="PS50109">
    <property type="entry name" value="HIS_KIN"/>
    <property type="match status" value="1"/>
</dbReference>
<dbReference type="Pfam" id="PF05231">
    <property type="entry name" value="MASE1"/>
    <property type="match status" value="1"/>
</dbReference>
<dbReference type="SUPFAM" id="SSF55874">
    <property type="entry name" value="ATPase domain of HSP90 chaperone/DNA topoisomerase II/histidine kinase"/>
    <property type="match status" value="1"/>
</dbReference>
<sequence>MAEAPTPIAAPARPEPHAPPGVAGAPFWAFLLAFFVVALGTAFGSYLLTRDASRFVTFWPPGGLAVGALLLSERRRWAVLLGTAAVAMGLFNAWNGQPAGMVLGFAVTNALEELVAASLALQLCPGRPDLGKVRHVLVLLAVAPFFASLFSGVLSAALLAATRDLPFLESAAGLWMGTGLGILVMAPLVLAWAQPSPGRPAPGRVVEAALLGVAFALSSWLVFGTWGPSLLRDEFLLLPVATWAALRFGPRGATTVGLGTALVMLWATANDYGPFAHGARAAESGLAAEVYLAVALVTSLVLASVVEERRRGAAALAASERSLRLLGASMDRTLDWTTCFTADGWLVYANETLCRFLGLPRQRVIGQQVWKLFPGSTPEQWRDTFARVQGTGSHSYEGVIAPPGGEPIPVEIHASLVRFDDQDYCVATAHDLRERKAAEEAARMAGVGTLAAGMAHEINNPLAYVLGNLSWMREEVGALRSALRTGAGEPDGKLEQFLQVIRETEEGATRVREVVRDLKLFSRADGEGTGAADVRRVLRGAISLAKNELRHRARLSTEIADVPPVAGDEHRLGQVFLNLIVNAAQSIPEGHADENVVRVSAQTDASGEVVVEVQDSGCGMTAEVRNRIFEPFFTTKPVGSGTGLGLAICHGIVKACGGRIDVESVPGAGSLFRVALPAATAVPGPAPARDAAPAAPRGRILVLDDDPLVGRVIGRILEGHHVVALTSPRDALERLARDTFDLVLCDLMMPEMTGMDFHAQLSQLRPALAETLVFITGGAFTPQAREFLERTPNQRIEKPFEPAALRGAVARALTRARAAAASGG</sequence>
<evidence type="ECO:0000256" key="9">
    <source>
        <dbReference type="ARBA" id="ARBA00022989"/>
    </source>
</evidence>
<feature type="transmembrane region" description="Helical" evidence="12">
    <location>
        <begin position="205"/>
        <end position="228"/>
    </location>
</feature>
<dbReference type="RefSeq" id="WP_248341561.1">
    <property type="nucleotide sequence ID" value="NZ_AP025592.1"/>
</dbReference>
<dbReference type="Gene3D" id="3.30.450.20">
    <property type="entry name" value="PAS domain"/>
    <property type="match status" value="1"/>
</dbReference>
<dbReference type="Proteomes" id="UP001162734">
    <property type="component" value="Chromosome"/>
</dbReference>
<dbReference type="InterPro" id="IPR007895">
    <property type="entry name" value="MASE1"/>
</dbReference>
<dbReference type="PANTHER" id="PTHR43047:SF72">
    <property type="entry name" value="OSMOSENSING HISTIDINE PROTEIN KINASE SLN1"/>
    <property type="match status" value="1"/>
</dbReference>
<comment type="subcellular location">
    <subcellularLocation>
        <location evidence="2">Cell membrane</location>
        <topology evidence="2">Multi-pass membrane protein</topology>
    </subcellularLocation>
</comment>
<evidence type="ECO:0000256" key="3">
    <source>
        <dbReference type="ARBA" id="ARBA00012438"/>
    </source>
</evidence>
<evidence type="ECO:0000256" key="6">
    <source>
        <dbReference type="ARBA" id="ARBA00022679"/>
    </source>
</evidence>
<protein>
    <recommendedName>
        <fullName evidence="3">histidine kinase</fullName>
        <ecNumber evidence="3">2.7.13.3</ecNumber>
    </recommendedName>
</protein>
<dbReference type="InterPro" id="IPR003594">
    <property type="entry name" value="HATPase_dom"/>
</dbReference>
<keyword evidence="9 12" id="KW-1133">Transmembrane helix</keyword>
<organism evidence="16 17">
    <name type="scientific">Anaeromyxobacter paludicola</name>
    <dbReference type="NCBI Taxonomy" id="2918171"/>
    <lineage>
        <taxon>Bacteria</taxon>
        <taxon>Pseudomonadati</taxon>
        <taxon>Myxococcota</taxon>
        <taxon>Myxococcia</taxon>
        <taxon>Myxococcales</taxon>
        <taxon>Cystobacterineae</taxon>
        <taxon>Anaeromyxobacteraceae</taxon>
        <taxon>Anaeromyxobacter</taxon>
    </lineage>
</organism>
<dbReference type="CDD" id="cd00082">
    <property type="entry name" value="HisKA"/>
    <property type="match status" value="1"/>
</dbReference>
<dbReference type="SUPFAM" id="SSF55785">
    <property type="entry name" value="PYP-like sensor domain (PAS domain)"/>
    <property type="match status" value="1"/>
</dbReference>
<dbReference type="SMART" id="SM00091">
    <property type="entry name" value="PAS"/>
    <property type="match status" value="1"/>
</dbReference>
<dbReference type="SMART" id="SM00387">
    <property type="entry name" value="HATPase_c"/>
    <property type="match status" value="1"/>
</dbReference>
<dbReference type="Pfam" id="PF00072">
    <property type="entry name" value="Response_reg"/>
    <property type="match status" value="1"/>
</dbReference>
<dbReference type="PANTHER" id="PTHR43047">
    <property type="entry name" value="TWO-COMPONENT HISTIDINE PROTEIN KINASE"/>
    <property type="match status" value="1"/>
</dbReference>
<reference evidence="17" key="1">
    <citation type="journal article" date="2022" name="Int. J. Syst. Evol. Microbiol.">
        <title>Anaeromyxobacter oryzae sp. nov., Anaeromyxobacter diazotrophicus sp. nov. and Anaeromyxobacter paludicola sp. nov., isolated from paddy soils.</title>
        <authorList>
            <person name="Itoh H."/>
            <person name="Xu Z."/>
            <person name="Mise K."/>
            <person name="Masuda Y."/>
            <person name="Ushijima N."/>
            <person name="Hayakawa C."/>
            <person name="Shiratori Y."/>
            <person name="Senoo K."/>
        </authorList>
    </citation>
    <scope>NUCLEOTIDE SEQUENCE [LARGE SCALE GENOMIC DNA]</scope>
    <source>
        <strain evidence="17">Red630</strain>
    </source>
</reference>
<evidence type="ECO:0000259" key="13">
    <source>
        <dbReference type="PROSITE" id="PS50109"/>
    </source>
</evidence>
<dbReference type="PRINTS" id="PR00344">
    <property type="entry name" value="BCTRLSENSOR"/>
</dbReference>
<feature type="modified residue" description="4-aspartylphosphate" evidence="11">
    <location>
        <position position="746"/>
    </location>
</feature>
<dbReference type="Pfam" id="PF02518">
    <property type="entry name" value="HATPase_c"/>
    <property type="match status" value="1"/>
</dbReference>
<dbReference type="InterPro" id="IPR011006">
    <property type="entry name" value="CheY-like_superfamily"/>
</dbReference>
<evidence type="ECO:0000259" key="14">
    <source>
        <dbReference type="PROSITE" id="PS50110"/>
    </source>
</evidence>
<feature type="transmembrane region" description="Helical" evidence="12">
    <location>
        <begin position="172"/>
        <end position="193"/>
    </location>
</feature>
<keyword evidence="10 12" id="KW-0472">Membrane</keyword>
<dbReference type="SUPFAM" id="SSF52172">
    <property type="entry name" value="CheY-like"/>
    <property type="match status" value="1"/>
</dbReference>
<name>A0ABM7XC55_9BACT</name>
<dbReference type="EMBL" id="AP025592">
    <property type="protein sequence ID" value="BDG09416.1"/>
    <property type="molecule type" value="Genomic_DNA"/>
</dbReference>
<dbReference type="InterPro" id="IPR003661">
    <property type="entry name" value="HisK_dim/P_dom"/>
</dbReference>
<feature type="transmembrane region" description="Helical" evidence="12">
    <location>
        <begin position="77"/>
        <end position="94"/>
    </location>
</feature>
<feature type="domain" description="Histidine kinase" evidence="13">
    <location>
        <begin position="453"/>
        <end position="680"/>
    </location>
</feature>
<proteinExistence type="predicted"/>
<dbReference type="EC" id="2.7.13.3" evidence="3"/>
<dbReference type="InterPro" id="IPR036097">
    <property type="entry name" value="HisK_dim/P_sf"/>
</dbReference>
<evidence type="ECO:0000259" key="15">
    <source>
        <dbReference type="PROSITE" id="PS50112"/>
    </source>
</evidence>
<dbReference type="SMART" id="SM00448">
    <property type="entry name" value="REC"/>
    <property type="match status" value="1"/>
</dbReference>
<evidence type="ECO:0000256" key="2">
    <source>
        <dbReference type="ARBA" id="ARBA00004651"/>
    </source>
</evidence>
<evidence type="ECO:0000313" key="16">
    <source>
        <dbReference type="EMBL" id="BDG09416.1"/>
    </source>
</evidence>
<dbReference type="Pfam" id="PF00512">
    <property type="entry name" value="HisKA"/>
    <property type="match status" value="1"/>
</dbReference>
<evidence type="ECO:0000256" key="7">
    <source>
        <dbReference type="ARBA" id="ARBA00022692"/>
    </source>
</evidence>
<keyword evidence="4" id="KW-1003">Cell membrane</keyword>
<dbReference type="Gene3D" id="3.30.565.10">
    <property type="entry name" value="Histidine kinase-like ATPase, C-terminal domain"/>
    <property type="match status" value="1"/>
</dbReference>
<dbReference type="PROSITE" id="PS50110">
    <property type="entry name" value="RESPONSE_REGULATORY"/>
    <property type="match status" value="1"/>
</dbReference>
<comment type="catalytic activity">
    <reaction evidence="1">
        <text>ATP + protein L-histidine = ADP + protein N-phospho-L-histidine.</text>
        <dbReference type="EC" id="2.7.13.3"/>
    </reaction>
</comment>
<keyword evidence="7 12" id="KW-0812">Transmembrane</keyword>
<keyword evidence="5 11" id="KW-0597">Phosphoprotein</keyword>
<feature type="domain" description="PAS" evidence="15">
    <location>
        <begin position="342"/>
        <end position="368"/>
    </location>
</feature>
<accession>A0ABM7XC55</accession>
<dbReference type="InterPro" id="IPR036890">
    <property type="entry name" value="HATPase_C_sf"/>
</dbReference>
<dbReference type="Pfam" id="PF13426">
    <property type="entry name" value="PAS_9"/>
    <property type="match status" value="1"/>
</dbReference>
<dbReference type="Gene3D" id="1.10.287.130">
    <property type="match status" value="1"/>
</dbReference>
<evidence type="ECO:0000256" key="11">
    <source>
        <dbReference type="PROSITE-ProRule" id="PRU00169"/>
    </source>
</evidence>
<evidence type="ECO:0000256" key="8">
    <source>
        <dbReference type="ARBA" id="ARBA00022777"/>
    </source>
</evidence>
<evidence type="ECO:0000256" key="10">
    <source>
        <dbReference type="ARBA" id="ARBA00023136"/>
    </source>
</evidence>
<evidence type="ECO:0000256" key="1">
    <source>
        <dbReference type="ARBA" id="ARBA00000085"/>
    </source>
</evidence>
<dbReference type="PROSITE" id="PS50112">
    <property type="entry name" value="PAS"/>
    <property type="match status" value="1"/>
</dbReference>
<gene>
    <name evidence="16" type="ORF">AMPC_25290</name>
</gene>
<dbReference type="Gene3D" id="3.40.50.2300">
    <property type="match status" value="1"/>
</dbReference>
<dbReference type="CDD" id="cd00156">
    <property type="entry name" value="REC"/>
    <property type="match status" value="1"/>
</dbReference>
<evidence type="ECO:0000256" key="12">
    <source>
        <dbReference type="SAM" id="Phobius"/>
    </source>
</evidence>
<evidence type="ECO:0000256" key="5">
    <source>
        <dbReference type="ARBA" id="ARBA00022553"/>
    </source>
</evidence>
<dbReference type="SMART" id="SM00388">
    <property type="entry name" value="HisKA"/>
    <property type="match status" value="1"/>
</dbReference>
<dbReference type="InterPro" id="IPR004358">
    <property type="entry name" value="Sig_transdc_His_kin-like_C"/>
</dbReference>
<keyword evidence="6" id="KW-0808">Transferase</keyword>
<dbReference type="InterPro" id="IPR000014">
    <property type="entry name" value="PAS"/>
</dbReference>
<dbReference type="InterPro" id="IPR035965">
    <property type="entry name" value="PAS-like_dom_sf"/>
</dbReference>
<feature type="domain" description="Response regulatory" evidence="14">
    <location>
        <begin position="699"/>
        <end position="813"/>
    </location>
</feature>
<dbReference type="NCBIfam" id="TIGR00229">
    <property type="entry name" value="sensory_box"/>
    <property type="match status" value="1"/>
</dbReference>
<dbReference type="CDD" id="cd00130">
    <property type="entry name" value="PAS"/>
    <property type="match status" value="1"/>
</dbReference>
<keyword evidence="8" id="KW-0418">Kinase</keyword>
<dbReference type="SUPFAM" id="SSF47384">
    <property type="entry name" value="Homodimeric domain of signal transducing histidine kinase"/>
    <property type="match status" value="1"/>
</dbReference>
<dbReference type="InterPro" id="IPR005467">
    <property type="entry name" value="His_kinase_dom"/>
</dbReference>
<keyword evidence="17" id="KW-1185">Reference proteome</keyword>